<dbReference type="EC" id="5.6.2.3" evidence="11"/>
<keyword evidence="7 11" id="KW-0067">ATP-binding</keyword>
<evidence type="ECO:0000313" key="13">
    <source>
        <dbReference type="EMBL" id="TKI05925.1"/>
    </source>
</evidence>
<dbReference type="Gene3D" id="3.40.50.300">
    <property type="entry name" value="P-loop containing nucleotide triphosphate hydrolases"/>
    <property type="match status" value="3"/>
</dbReference>
<dbReference type="RefSeq" id="WP_136990387.1">
    <property type="nucleotide sequence ID" value="NZ_SZPQ01000016.1"/>
</dbReference>
<keyword evidence="5 11" id="KW-0347">Helicase</keyword>
<dbReference type="NCBIfam" id="TIGR01447">
    <property type="entry name" value="recD"/>
    <property type="match status" value="1"/>
</dbReference>
<keyword evidence="3 11" id="KW-0227">DNA damage</keyword>
<comment type="caution">
    <text evidence="13">The sequence shown here is derived from an EMBL/GenBank/DDBJ whole genome shotgun (WGS) entry which is preliminary data.</text>
</comment>
<dbReference type="Pfam" id="PF13538">
    <property type="entry name" value="UvrD_C_2"/>
    <property type="match status" value="1"/>
</dbReference>
<comment type="similarity">
    <text evidence="11">Belongs to the RecD family.</text>
</comment>
<keyword evidence="2 11" id="KW-0547">Nucleotide-binding</keyword>
<dbReference type="CDD" id="cd18809">
    <property type="entry name" value="SF1_C_RecD"/>
    <property type="match status" value="1"/>
</dbReference>
<evidence type="ECO:0000256" key="1">
    <source>
        <dbReference type="ARBA" id="ARBA00022722"/>
    </source>
</evidence>
<evidence type="ECO:0000256" key="10">
    <source>
        <dbReference type="ARBA" id="ARBA00023235"/>
    </source>
</evidence>
<evidence type="ECO:0000259" key="12">
    <source>
        <dbReference type="SMART" id="SM00382"/>
    </source>
</evidence>
<evidence type="ECO:0000256" key="3">
    <source>
        <dbReference type="ARBA" id="ARBA00022763"/>
    </source>
</evidence>
<sequence length="618" mass="66156">MDAIIAQALHLRLWRYLDVQFARLLAGDGEPALLLACACLSADAGAGHVCLPLERLRPDRLFDGRHPELAGHAWRLAGALDAAGWRGLLSASPAVSDGARPTPLVLDNGRLYLQRMWQNECRVAAFFRNIRPAALADEQRVKDVLDRFFSTGGSEPDWQKVAAAVAISHPVSLISGGPGTGKTTTVARLLASMMALAEGRYPRIRLAAPTGKAAARLSESLGAALAHLDLSPEQKRQFPTEAVTLHRLLGVQPNSQRLRHHAGNPLHVDILVVDEASMIDLPMMANLIAALPSGARVIFLGDRCQLASVEAGAVLGDICFFAEQGYSPARRDQLARLTGCPLLPGGALAGRAAGDSLCLLRKSYRFDELSGIGRLAAAVNAGDSAGALALLHDGRNADLYYAAVRDGNDYRHMLDGVVAGYGEFLSRVKARADPAEILSAFGDYRLLCALREGPFGVAGLNPRIEQALALAGLLPRQAVDGGRAYAGRPVMIVRNAPSLGLYNGDIGIMLGNEHGELRAVFPMPDGLLKSVPLSRLPEHETAFAMTVHKSQGSEFGHTALVLPSQVLPVLSRELVYTAITRARRRLSLYANDPVLRHAIVTPTQRRSGLIDRMGETAG</sequence>
<evidence type="ECO:0000256" key="11">
    <source>
        <dbReference type="HAMAP-Rule" id="MF_01487"/>
    </source>
</evidence>
<dbReference type="PANTHER" id="PTHR43788">
    <property type="entry name" value="DNA2/NAM7 HELICASE FAMILY MEMBER"/>
    <property type="match status" value="1"/>
</dbReference>
<feature type="domain" description="AAA+ ATPase" evidence="12">
    <location>
        <begin position="168"/>
        <end position="330"/>
    </location>
</feature>
<keyword evidence="1 11" id="KW-0540">Nuclease</keyword>
<evidence type="ECO:0000256" key="4">
    <source>
        <dbReference type="ARBA" id="ARBA00022801"/>
    </source>
</evidence>
<keyword evidence="8 11" id="KW-0238">DNA-binding</keyword>
<keyword evidence="4 11" id="KW-0378">Hydrolase</keyword>
<dbReference type="InterPro" id="IPR027785">
    <property type="entry name" value="UvrD-like_helicase_C"/>
</dbReference>
<evidence type="ECO:0000256" key="5">
    <source>
        <dbReference type="ARBA" id="ARBA00022806"/>
    </source>
</evidence>
<name>A0ABY2SM08_9HYPH</name>
<dbReference type="SMART" id="SM00382">
    <property type="entry name" value="AAA"/>
    <property type="match status" value="1"/>
</dbReference>
<dbReference type="Pfam" id="PF13245">
    <property type="entry name" value="AAA_19"/>
    <property type="match status" value="1"/>
</dbReference>
<protein>
    <recommendedName>
        <fullName evidence="11">RecBCD enzyme subunit RecD</fullName>
        <ecNumber evidence="11">5.6.2.3</ecNumber>
    </recommendedName>
    <alternativeName>
        <fullName evidence="11">DNA 5'-3' helicase subunit RecD</fullName>
    </alternativeName>
    <alternativeName>
        <fullName evidence="11">Exonuclease V subunit RecD</fullName>
        <shortName evidence="11">ExoV subunit RecD</shortName>
    </alternativeName>
    <alternativeName>
        <fullName evidence="11">Helicase/nuclease RecBCD subunit RecD</fullName>
    </alternativeName>
</protein>
<feature type="binding site" evidence="11">
    <location>
        <begin position="176"/>
        <end position="183"/>
    </location>
    <ligand>
        <name>ATP</name>
        <dbReference type="ChEBI" id="CHEBI:30616"/>
    </ligand>
</feature>
<proteinExistence type="inferred from homology"/>
<evidence type="ECO:0000256" key="8">
    <source>
        <dbReference type="ARBA" id="ARBA00023125"/>
    </source>
</evidence>
<organism evidence="13 14">
    <name type="scientific">Martelella alba</name>
    <dbReference type="NCBI Taxonomy" id="2590451"/>
    <lineage>
        <taxon>Bacteria</taxon>
        <taxon>Pseudomonadati</taxon>
        <taxon>Pseudomonadota</taxon>
        <taxon>Alphaproteobacteria</taxon>
        <taxon>Hyphomicrobiales</taxon>
        <taxon>Aurantimonadaceae</taxon>
        <taxon>Martelella</taxon>
    </lineage>
</organism>
<evidence type="ECO:0000256" key="7">
    <source>
        <dbReference type="ARBA" id="ARBA00022840"/>
    </source>
</evidence>
<reference evidence="13 14" key="1">
    <citation type="submission" date="2019-04" db="EMBL/GenBank/DDBJ databases">
        <authorList>
            <person name="Li M."/>
            <person name="Gao C."/>
        </authorList>
    </citation>
    <scope>NUCLEOTIDE SEQUENCE [LARGE SCALE GENOMIC DNA]</scope>
    <source>
        <strain evidence="13 14">BGMRC 2031</strain>
    </source>
</reference>
<accession>A0ABY2SM08</accession>
<evidence type="ECO:0000256" key="2">
    <source>
        <dbReference type="ARBA" id="ARBA00022741"/>
    </source>
</evidence>
<keyword evidence="14" id="KW-1185">Reference proteome</keyword>
<evidence type="ECO:0000256" key="6">
    <source>
        <dbReference type="ARBA" id="ARBA00022839"/>
    </source>
</evidence>
<dbReference type="HAMAP" id="MF_01487">
    <property type="entry name" value="RecD"/>
    <property type="match status" value="1"/>
</dbReference>
<dbReference type="CDD" id="cd17933">
    <property type="entry name" value="DEXSc_RecD-like"/>
    <property type="match status" value="1"/>
</dbReference>
<dbReference type="Gene3D" id="1.10.10.1020">
    <property type="entry name" value="RecBCD complex, subunit RecD, N-terminal domain"/>
    <property type="match status" value="1"/>
</dbReference>
<dbReference type="Proteomes" id="UP000305202">
    <property type="component" value="Unassembled WGS sequence"/>
</dbReference>
<dbReference type="NCBIfam" id="NF008127">
    <property type="entry name" value="PRK10875.1"/>
    <property type="match status" value="1"/>
</dbReference>
<dbReference type="InterPro" id="IPR049550">
    <property type="entry name" value="RecD_N"/>
</dbReference>
<dbReference type="InterPro" id="IPR003593">
    <property type="entry name" value="AAA+_ATPase"/>
</dbReference>
<gene>
    <name evidence="11 13" type="primary">recD</name>
    <name evidence="13" type="ORF">FCN80_11945</name>
</gene>
<evidence type="ECO:0000313" key="14">
    <source>
        <dbReference type="Proteomes" id="UP000305202"/>
    </source>
</evidence>
<dbReference type="InterPro" id="IPR041851">
    <property type="entry name" value="RecD_N_sf"/>
</dbReference>
<dbReference type="InterPro" id="IPR050534">
    <property type="entry name" value="Coronavir_polyprotein_1ab"/>
</dbReference>
<comment type="function">
    <text evidence="11">A helicase/nuclease that prepares dsDNA breaks (DSB) for recombinational DNA repair. Binds to DSBs and unwinds DNA via a highly rapid and processive ATP-dependent bidirectional helicase activity. Unwinds dsDNA until it encounters a Chi (crossover hotspot instigator) sequence from the 3' direction. Cuts ssDNA a few nucleotides 3' to the Chi site. The properties and activities of the enzyme are changed at Chi. The Chi-altered holoenzyme produces a long 3'-ssDNA overhang and facilitates RecA-binding to the ssDNA for homologous DNA recombination and repair. Holoenzyme degrades any linearized DNA that is unable to undergo homologous recombination. In the holoenzyme this subunit has ssDNA-dependent ATPase and 5'-3' helicase activity. When added to pre-assembled RecBC greatly stimulates nuclease activity and augments holoenzyme processivity. Negatively regulates the RecA-loading ability of RecBCD.</text>
</comment>
<dbReference type="InterPro" id="IPR006344">
    <property type="entry name" value="RecD"/>
</dbReference>
<dbReference type="PANTHER" id="PTHR43788:SF6">
    <property type="entry name" value="DNA HELICASE B"/>
    <property type="match status" value="1"/>
</dbReference>
<dbReference type="SUPFAM" id="SSF52540">
    <property type="entry name" value="P-loop containing nucleoside triphosphate hydrolases"/>
    <property type="match status" value="2"/>
</dbReference>
<comment type="catalytic activity">
    <reaction evidence="11">
        <text>ATP + H2O = ADP + phosphate + H(+)</text>
        <dbReference type="Rhea" id="RHEA:13065"/>
        <dbReference type="ChEBI" id="CHEBI:15377"/>
        <dbReference type="ChEBI" id="CHEBI:15378"/>
        <dbReference type="ChEBI" id="CHEBI:30616"/>
        <dbReference type="ChEBI" id="CHEBI:43474"/>
        <dbReference type="ChEBI" id="CHEBI:456216"/>
        <dbReference type="EC" id="5.6.2.3"/>
    </reaction>
</comment>
<dbReference type="EMBL" id="SZPQ01000016">
    <property type="protein sequence ID" value="TKI05925.1"/>
    <property type="molecule type" value="Genomic_DNA"/>
</dbReference>
<keyword evidence="6 11" id="KW-0269">Exonuclease</keyword>
<comment type="miscellaneous">
    <text evidence="11">In the RecBCD complex, RecB has a slow 3'-5' helicase, an exonuclease activity and loads RecA onto ssDNA, RecD has a fast 5'-3' helicase activity, while RecC stimulates the ATPase and processivity of the RecB helicase and contributes to recognition of the Chi site.</text>
</comment>
<dbReference type="Pfam" id="PF21185">
    <property type="entry name" value="RecD_N"/>
    <property type="match status" value="1"/>
</dbReference>
<keyword evidence="9 11" id="KW-0234">DNA repair</keyword>
<dbReference type="InterPro" id="IPR027417">
    <property type="entry name" value="P-loop_NTPase"/>
</dbReference>
<comment type="subunit">
    <text evidence="11">Heterotrimer of RecB, RecC and RecD. All subunits contribute to DNA-binding.</text>
</comment>
<evidence type="ECO:0000256" key="9">
    <source>
        <dbReference type="ARBA" id="ARBA00023204"/>
    </source>
</evidence>
<keyword evidence="10 11" id="KW-0413">Isomerase</keyword>